<sequence>MLLLIALSLVFSMYYYVDAFKSGLPPKPWAVVGLMLGPLALPMFGISKHVAWRKSVGFGNAQLSA</sequence>
<organism evidence="2 3">
    <name type="scientific">Alteromonas arenosi</name>
    <dbReference type="NCBI Taxonomy" id="3055817"/>
    <lineage>
        <taxon>Bacteria</taxon>
        <taxon>Pseudomonadati</taxon>
        <taxon>Pseudomonadota</taxon>
        <taxon>Gammaproteobacteria</taxon>
        <taxon>Alteromonadales</taxon>
        <taxon>Alteromonadaceae</taxon>
        <taxon>Alteromonas/Salinimonas group</taxon>
        <taxon>Alteromonas</taxon>
    </lineage>
</organism>
<comment type="caution">
    <text evidence="2">The sequence shown here is derived from an EMBL/GenBank/DDBJ whole genome shotgun (WGS) entry which is preliminary data.</text>
</comment>
<evidence type="ECO:0000313" key="2">
    <source>
        <dbReference type="EMBL" id="MDM7859986.1"/>
    </source>
</evidence>
<evidence type="ECO:0000313" key="3">
    <source>
        <dbReference type="Proteomes" id="UP001234343"/>
    </source>
</evidence>
<dbReference type="RefSeq" id="WP_289364188.1">
    <property type="nucleotide sequence ID" value="NZ_JAUCBP010000006.1"/>
</dbReference>
<evidence type="ECO:0000256" key="1">
    <source>
        <dbReference type="SAM" id="Phobius"/>
    </source>
</evidence>
<keyword evidence="3" id="KW-1185">Reference proteome</keyword>
<keyword evidence="1" id="KW-1133">Transmembrane helix</keyword>
<keyword evidence="1" id="KW-0472">Membrane</keyword>
<proteinExistence type="predicted"/>
<dbReference type="EMBL" id="JAUCBP010000006">
    <property type="protein sequence ID" value="MDM7859986.1"/>
    <property type="molecule type" value="Genomic_DNA"/>
</dbReference>
<dbReference type="Proteomes" id="UP001234343">
    <property type="component" value="Unassembled WGS sequence"/>
</dbReference>
<accession>A0ABT7SUW9</accession>
<protein>
    <submittedName>
        <fullName evidence="2">Uncharacterized protein</fullName>
    </submittedName>
</protein>
<keyword evidence="1" id="KW-0812">Transmembrane</keyword>
<reference evidence="2 3" key="1">
    <citation type="submission" date="2023-06" db="EMBL/GenBank/DDBJ databases">
        <title>Alteromonas sp. ASW11-36 isolated from intertidal sand.</title>
        <authorList>
            <person name="Li Y."/>
        </authorList>
    </citation>
    <scope>NUCLEOTIDE SEQUENCE [LARGE SCALE GENOMIC DNA]</scope>
    <source>
        <strain evidence="2 3">ASW11-36</strain>
    </source>
</reference>
<gene>
    <name evidence="2" type="ORF">QTP81_05180</name>
</gene>
<name>A0ABT7SUW9_9ALTE</name>
<feature type="transmembrane region" description="Helical" evidence="1">
    <location>
        <begin position="29"/>
        <end position="46"/>
    </location>
</feature>